<protein>
    <submittedName>
        <fullName evidence="1">Uncharacterized protein</fullName>
    </submittedName>
</protein>
<dbReference type="Proteomes" id="UP001163321">
    <property type="component" value="Chromosome 3"/>
</dbReference>
<evidence type="ECO:0000313" key="1">
    <source>
        <dbReference type="EMBL" id="KAI9914377.1"/>
    </source>
</evidence>
<sequence length="123" mass="13847">MVSFKGDGPKFITPHNKPCELIVEASDPHAFVYQIPIMPNIYDILQDKGFDSSLPPDVDIYSVVLDEEDEAPLPISGFVPDSTLLPLAKKVRTLQDVRKVPIKVEQVTPKELQRIIDDYITNE</sequence>
<dbReference type="EMBL" id="CM047582">
    <property type="protein sequence ID" value="KAI9914377.1"/>
    <property type="molecule type" value="Genomic_DNA"/>
</dbReference>
<reference evidence="1 2" key="1">
    <citation type="journal article" date="2022" name="bioRxiv">
        <title>The genome of the oomycete Peronosclerospora sorghi, a cosmopolitan pathogen of maize and sorghum, is inflated with dispersed pseudogenes.</title>
        <authorList>
            <person name="Fletcher K."/>
            <person name="Martin F."/>
            <person name="Isakeit T."/>
            <person name="Cavanaugh K."/>
            <person name="Magill C."/>
            <person name="Michelmore R."/>
        </authorList>
    </citation>
    <scope>NUCLEOTIDE SEQUENCE [LARGE SCALE GENOMIC DNA]</scope>
    <source>
        <strain evidence="1">P6</strain>
    </source>
</reference>
<keyword evidence="2" id="KW-1185">Reference proteome</keyword>
<gene>
    <name evidence="1" type="ORF">PsorP6_007110</name>
</gene>
<name>A0ACC0W6M5_9STRA</name>
<accession>A0ACC0W6M5</accession>
<organism evidence="1 2">
    <name type="scientific">Peronosclerospora sorghi</name>
    <dbReference type="NCBI Taxonomy" id="230839"/>
    <lineage>
        <taxon>Eukaryota</taxon>
        <taxon>Sar</taxon>
        <taxon>Stramenopiles</taxon>
        <taxon>Oomycota</taxon>
        <taxon>Peronosporomycetes</taxon>
        <taxon>Peronosporales</taxon>
        <taxon>Peronosporaceae</taxon>
        <taxon>Peronosclerospora</taxon>
    </lineage>
</organism>
<comment type="caution">
    <text evidence="1">The sequence shown here is derived from an EMBL/GenBank/DDBJ whole genome shotgun (WGS) entry which is preliminary data.</text>
</comment>
<evidence type="ECO:0000313" key="2">
    <source>
        <dbReference type="Proteomes" id="UP001163321"/>
    </source>
</evidence>
<proteinExistence type="predicted"/>